<dbReference type="EMBL" id="KI694458">
    <property type="protein sequence ID" value="ETM39884.1"/>
    <property type="molecule type" value="Genomic_DNA"/>
</dbReference>
<sequence length="72" mass="7426">MSARRKSVEISLKYEAIDWIASEGGGAPRTTFTSVDGGFLHLVIASGGVTGSISWLSMGLGDAWLVAGGSHC</sequence>
<evidence type="ECO:0000313" key="1">
    <source>
        <dbReference type="EMBL" id="ETM39884.1"/>
    </source>
</evidence>
<organism evidence="1">
    <name type="scientific">Phytophthora nicotianae</name>
    <name type="common">Potato buckeye rot agent</name>
    <name type="synonym">Phytophthora parasitica</name>
    <dbReference type="NCBI Taxonomy" id="4792"/>
    <lineage>
        <taxon>Eukaryota</taxon>
        <taxon>Sar</taxon>
        <taxon>Stramenopiles</taxon>
        <taxon>Oomycota</taxon>
        <taxon>Peronosporomycetes</taxon>
        <taxon>Peronosporales</taxon>
        <taxon>Peronosporaceae</taxon>
        <taxon>Phytophthora</taxon>
    </lineage>
</organism>
<accession>W2MWN9</accession>
<reference evidence="1" key="1">
    <citation type="submission" date="2013-11" db="EMBL/GenBank/DDBJ databases">
        <title>The Genome Sequence of Phytophthora parasitica IAC_01/95.</title>
        <authorList>
            <consortium name="The Broad Institute Genomics Platform"/>
            <person name="Russ C."/>
            <person name="Tyler B."/>
            <person name="Panabieres F."/>
            <person name="Shan W."/>
            <person name="Tripathy S."/>
            <person name="Grunwald N."/>
            <person name="Machado M."/>
            <person name="Johnson C.S."/>
            <person name="Arredondo F."/>
            <person name="Hong C."/>
            <person name="Coffey M."/>
            <person name="Young S.K."/>
            <person name="Zeng Q."/>
            <person name="Gargeya S."/>
            <person name="Fitzgerald M."/>
            <person name="Abouelleil A."/>
            <person name="Alvarado L."/>
            <person name="Chapman S.B."/>
            <person name="Gainer-Dewar J."/>
            <person name="Goldberg J."/>
            <person name="Griggs A."/>
            <person name="Gujja S."/>
            <person name="Hansen M."/>
            <person name="Howarth C."/>
            <person name="Imamovic A."/>
            <person name="Ireland A."/>
            <person name="Larimer J."/>
            <person name="McCowan C."/>
            <person name="Murphy C."/>
            <person name="Pearson M."/>
            <person name="Poon T.W."/>
            <person name="Priest M."/>
            <person name="Roberts A."/>
            <person name="Saif S."/>
            <person name="Shea T."/>
            <person name="Sykes S."/>
            <person name="Wortman J."/>
            <person name="Nusbaum C."/>
            <person name="Birren B."/>
        </authorList>
    </citation>
    <scope>NUCLEOTIDE SEQUENCE [LARGE SCALE GENOMIC DNA]</scope>
    <source>
        <strain evidence="1">IAC_01/95</strain>
    </source>
</reference>
<gene>
    <name evidence="1" type="ORF">L914_14031</name>
</gene>
<proteinExistence type="predicted"/>
<name>W2MWN9_PHYNI</name>
<dbReference type="AlphaFoldDB" id="W2MWN9"/>
<dbReference type="Proteomes" id="UP000054532">
    <property type="component" value="Unassembled WGS sequence"/>
</dbReference>
<protein>
    <submittedName>
        <fullName evidence="1">Uncharacterized protein</fullName>
    </submittedName>
</protein>